<dbReference type="Pfam" id="PF13474">
    <property type="entry name" value="SnoaL_3"/>
    <property type="match status" value="1"/>
</dbReference>
<dbReference type="SUPFAM" id="SSF54427">
    <property type="entry name" value="NTF2-like"/>
    <property type="match status" value="1"/>
</dbReference>
<comment type="caution">
    <text evidence="2">The sequence shown here is derived from an EMBL/GenBank/DDBJ whole genome shotgun (WGS) entry which is preliminary data.</text>
</comment>
<dbReference type="InterPro" id="IPR032710">
    <property type="entry name" value="NTF2-like_dom_sf"/>
</dbReference>
<accession>A0A1Q9AXY3</accession>
<gene>
    <name evidence="2" type="ORF">BJF93_15130</name>
</gene>
<organism evidence="2 3">
    <name type="scientific">Xaviernesmea oryzae</name>
    <dbReference type="NCBI Taxonomy" id="464029"/>
    <lineage>
        <taxon>Bacteria</taxon>
        <taxon>Pseudomonadati</taxon>
        <taxon>Pseudomonadota</taxon>
        <taxon>Alphaproteobacteria</taxon>
        <taxon>Hyphomicrobiales</taxon>
        <taxon>Rhizobiaceae</taxon>
        <taxon>Rhizobium/Agrobacterium group</taxon>
        <taxon>Xaviernesmea</taxon>
    </lineage>
</organism>
<dbReference type="Proteomes" id="UP000186364">
    <property type="component" value="Unassembled WGS sequence"/>
</dbReference>
<dbReference type="AlphaFoldDB" id="A0A1Q9AXY3"/>
<proteinExistence type="predicted"/>
<dbReference type="EMBL" id="MKIP01000037">
    <property type="protein sequence ID" value="OLP60290.1"/>
    <property type="molecule type" value="Genomic_DNA"/>
</dbReference>
<dbReference type="RefSeq" id="WP_075627306.1">
    <property type="nucleotide sequence ID" value="NZ_FOAM01000001.1"/>
</dbReference>
<keyword evidence="3" id="KW-1185">Reference proteome</keyword>
<dbReference type="InterPro" id="IPR037401">
    <property type="entry name" value="SnoaL-like"/>
</dbReference>
<reference evidence="2 3" key="1">
    <citation type="submission" date="2016-09" db="EMBL/GenBank/DDBJ databases">
        <title>Rhizobium sp. nov., a novel species isolated from the rice rhizosphere.</title>
        <authorList>
            <person name="Zhao J."/>
            <person name="Zhang X."/>
        </authorList>
    </citation>
    <scope>NUCLEOTIDE SEQUENCE [LARGE SCALE GENOMIC DNA]</scope>
    <source>
        <strain evidence="2 3">1.7048</strain>
    </source>
</reference>
<feature type="domain" description="SnoaL-like" evidence="1">
    <location>
        <begin position="15"/>
        <end position="128"/>
    </location>
</feature>
<evidence type="ECO:0000313" key="2">
    <source>
        <dbReference type="EMBL" id="OLP60290.1"/>
    </source>
</evidence>
<protein>
    <recommendedName>
        <fullName evidence="1">SnoaL-like domain-containing protein</fullName>
    </recommendedName>
</protein>
<sequence length="133" mass="14454">MSEANFKQFLLQREKAAEAYVRGDTTLLDALSTQADPATFFGPSGTTVKGAKAVTKDYGDGANTFQPGAETHFEILQSAAGGDVAYWAGYQHATASMSPGAPPQSLKLRVTELYRREHGEWKLVHRHADPARD</sequence>
<name>A0A1Q9AXY3_9HYPH</name>
<dbReference type="Gene3D" id="3.10.450.50">
    <property type="match status" value="1"/>
</dbReference>
<evidence type="ECO:0000313" key="3">
    <source>
        <dbReference type="Proteomes" id="UP000186364"/>
    </source>
</evidence>
<evidence type="ECO:0000259" key="1">
    <source>
        <dbReference type="Pfam" id="PF13474"/>
    </source>
</evidence>